<reference evidence="1 2" key="1">
    <citation type="submission" date="2016-11" db="EMBL/GenBank/DDBJ databases">
        <title>The macronuclear genome of Stentor coeruleus: a giant cell with tiny introns.</title>
        <authorList>
            <person name="Slabodnick M."/>
            <person name="Ruby J.G."/>
            <person name="Reiff S.B."/>
            <person name="Swart E.C."/>
            <person name="Gosai S."/>
            <person name="Prabakaran S."/>
            <person name="Witkowska E."/>
            <person name="Larue G.E."/>
            <person name="Fisher S."/>
            <person name="Freeman R.M."/>
            <person name="Gunawardena J."/>
            <person name="Chu W."/>
            <person name="Stover N.A."/>
            <person name="Gregory B.D."/>
            <person name="Nowacki M."/>
            <person name="Derisi J."/>
            <person name="Roy S.W."/>
            <person name="Marshall W.F."/>
            <person name="Sood P."/>
        </authorList>
    </citation>
    <scope>NUCLEOTIDE SEQUENCE [LARGE SCALE GENOMIC DNA]</scope>
    <source>
        <strain evidence="1">WM001</strain>
    </source>
</reference>
<keyword evidence="2" id="KW-1185">Reference proteome</keyword>
<proteinExistence type="predicted"/>
<evidence type="ECO:0000313" key="1">
    <source>
        <dbReference type="EMBL" id="OMJ89569.1"/>
    </source>
</evidence>
<comment type="caution">
    <text evidence="1">The sequence shown here is derived from an EMBL/GenBank/DDBJ whole genome shotgun (WGS) entry which is preliminary data.</text>
</comment>
<dbReference type="Proteomes" id="UP000187209">
    <property type="component" value="Unassembled WGS sequence"/>
</dbReference>
<dbReference type="OrthoDB" id="10395645at2759"/>
<gene>
    <name evidence="1" type="ORF">SteCoe_8274</name>
</gene>
<name>A0A1R2CKM3_9CILI</name>
<accession>A0A1R2CKM3</accession>
<organism evidence="1 2">
    <name type="scientific">Stentor coeruleus</name>
    <dbReference type="NCBI Taxonomy" id="5963"/>
    <lineage>
        <taxon>Eukaryota</taxon>
        <taxon>Sar</taxon>
        <taxon>Alveolata</taxon>
        <taxon>Ciliophora</taxon>
        <taxon>Postciliodesmatophora</taxon>
        <taxon>Heterotrichea</taxon>
        <taxon>Heterotrichida</taxon>
        <taxon>Stentoridae</taxon>
        <taxon>Stentor</taxon>
    </lineage>
</organism>
<dbReference type="EMBL" id="MPUH01000123">
    <property type="protein sequence ID" value="OMJ89569.1"/>
    <property type="molecule type" value="Genomic_DNA"/>
</dbReference>
<dbReference type="AlphaFoldDB" id="A0A1R2CKM3"/>
<protein>
    <submittedName>
        <fullName evidence="1">Uncharacterized protein</fullName>
    </submittedName>
</protein>
<sequence length="288" mass="34714">MRWPGHLLQNYHDPSRQLFNFPLKFGTFGCPPSNYTLYHKFIKSYAFSAADNSEFQTKFIHMLKAMQNNPEDLSELMKPELYTKVQESLYKLKSMGYRTKLINQWEGVIEWKLYGYMRYEGISPFAQQNFPYNFYNINQINALHIPIRMEFELDQRYLIREKEGKELIKYENPYDIRNLPKESKHLHEMLNKYPVYILSVDIGILSMCKFHIIDLYSQKAVVEGEKTGDEYEFHLIRYEKVFPKDEEKYSKDLDYQKFMDTNFKREQYNWMMADVDQYMNHLPIASSS</sequence>
<evidence type="ECO:0000313" key="2">
    <source>
        <dbReference type="Proteomes" id="UP000187209"/>
    </source>
</evidence>